<evidence type="ECO:0000256" key="4">
    <source>
        <dbReference type="ARBA" id="ARBA00022679"/>
    </source>
</evidence>
<dbReference type="Pfam" id="PF23539">
    <property type="entry name" value="DUF7134"/>
    <property type="match status" value="1"/>
</dbReference>
<evidence type="ECO:0000256" key="3">
    <source>
        <dbReference type="ARBA" id="ARBA00022553"/>
    </source>
</evidence>
<comment type="catalytic activity">
    <reaction evidence="1">
        <text>ATP + protein L-histidine = ADP + protein N-phospho-L-histidine.</text>
        <dbReference type="EC" id="2.7.13.3"/>
    </reaction>
</comment>
<keyword evidence="3" id="KW-0597">Phosphoprotein</keyword>
<dbReference type="CDD" id="cd16917">
    <property type="entry name" value="HATPase_UhpB-NarQ-NarX-like"/>
    <property type="match status" value="1"/>
</dbReference>
<organism evidence="13 14">
    <name type="scientific">Antrihabitans cavernicola</name>
    <dbReference type="NCBI Taxonomy" id="2495913"/>
    <lineage>
        <taxon>Bacteria</taxon>
        <taxon>Bacillati</taxon>
        <taxon>Actinomycetota</taxon>
        <taxon>Actinomycetes</taxon>
        <taxon>Mycobacteriales</taxon>
        <taxon>Nocardiaceae</taxon>
        <taxon>Antrihabitans</taxon>
    </lineage>
</organism>
<dbReference type="EC" id="2.7.13.3" evidence="2"/>
<evidence type="ECO:0000259" key="11">
    <source>
        <dbReference type="Pfam" id="PF07730"/>
    </source>
</evidence>
<evidence type="ECO:0000256" key="6">
    <source>
        <dbReference type="ARBA" id="ARBA00022777"/>
    </source>
</evidence>
<keyword evidence="14" id="KW-1185">Reference proteome</keyword>
<evidence type="ECO:0000256" key="2">
    <source>
        <dbReference type="ARBA" id="ARBA00012438"/>
    </source>
</evidence>
<evidence type="ECO:0000256" key="9">
    <source>
        <dbReference type="SAM" id="Phobius"/>
    </source>
</evidence>
<dbReference type="InterPro" id="IPR036890">
    <property type="entry name" value="HATPase_C_sf"/>
</dbReference>
<dbReference type="EMBL" id="VLNY01000010">
    <property type="protein sequence ID" value="KAA0021317.1"/>
    <property type="molecule type" value="Genomic_DNA"/>
</dbReference>
<dbReference type="GO" id="GO:0046983">
    <property type="term" value="F:protein dimerization activity"/>
    <property type="evidence" value="ECO:0007669"/>
    <property type="project" value="InterPro"/>
</dbReference>
<evidence type="ECO:0000256" key="1">
    <source>
        <dbReference type="ARBA" id="ARBA00000085"/>
    </source>
</evidence>
<name>A0A5A7S8S2_9NOCA</name>
<dbReference type="OrthoDB" id="227596at2"/>
<sequence length="390" mass="42039">MRRFSLWLRGKPVVADSILAAALFVLEVISSFQSNVPWLFLVVGLALCTPIPFRRSYPRIVAAVLLALSMTSTIISWAVDFTLAGHPALLGLAIALYTLVAYVGRRQAAVYVVALVADSVLSISLLRQGIIESAGIAGLIFALAWITAEFLGARRAYDEEVAARLAVADYDRERSAHEAVAAERTRIARELHDVVAHAVSVMIVQADGASYAMRTDPATAEKALSNIAGTGRQALGELRRTVALLRVEQAPEELPQHGTAGVARVVDMMRKAGLHVELEQTGQLDDVAPPVSLGVHRIVQESLTNVLRHGGPNPKAWVRVERHDRDVTVVVTDNGSGGPEFTHPGFGDGSGHGLVGMRERVAVLRGTLDAGRRADGGWRVRARLPLQFDD</sequence>
<accession>A0A5A7S8S2</accession>
<reference evidence="13 14" key="1">
    <citation type="submission" date="2019-07" db="EMBL/GenBank/DDBJ databases">
        <title>Rhodococcus cavernicolus sp. nov., isolated from a cave.</title>
        <authorList>
            <person name="Lee S.D."/>
        </authorList>
    </citation>
    <scope>NUCLEOTIDE SEQUENCE [LARGE SCALE GENOMIC DNA]</scope>
    <source>
        <strain evidence="13 14">C1-24</strain>
    </source>
</reference>
<keyword evidence="9" id="KW-0472">Membrane</keyword>
<evidence type="ECO:0000256" key="5">
    <source>
        <dbReference type="ARBA" id="ARBA00022741"/>
    </source>
</evidence>
<feature type="domain" description="Signal transduction histidine kinase subgroup 3 dimerisation and phosphoacceptor" evidence="11">
    <location>
        <begin position="183"/>
        <end position="247"/>
    </location>
</feature>
<keyword evidence="9" id="KW-1133">Transmembrane helix</keyword>
<dbReference type="InterPro" id="IPR011712">
    <property type="entry name" value="Sig_transdc_His_kin_sub3_dim/P"/>
</dbReference>
<feature type="transmembrane region" description="Helical" evidence="9">
    <location>
        <begin position="85"/>
        <end position="103"/>
    </location>
</feature>
<dbReference type="Proteomes" id="UP000322244">
    <property type="component" value="Unassembled WGS sequence"/>
</dbReference>
<dbReference type="PANTHER" id="PTHR24421:SF10">
    <property type="entry name" value="NITRATE_NITRITE SENSOR PROTEIN NARQ"/>
    <property type="match status" value="1"/>
</dbReference>
<dbReference type="InterPro" id="IPR055558">
    <property type="entry name" value="DUF7134"/>
</dbReference>
<proteinExistence type="predicted"/>
<evidence type="ECO:0000256" key="8">
    <source>
        <dbReference type="ARBA" id="ARBA00023012"/>
    </source>
</evidence>
<keyword evidence="7" id="KW-0067">ATP-binding</keyword>
<dbReference type="Gene3D" id="1.20.5.1930">
    <property type="match status" value="1"/>
</dbReference>
<keyword evidence="4" id="KW-0808">Transferase</keyword>
<gene>
    <name evidence="13" type="ORF">FOY51_18890</name>
</gene>
<dbReference type="InterPro" id="IPR003594">
    <property type="entry name" value="HATPase_dom"/>
</dbReference>
<dbReference type="RefSeq" id="WP_149431821.1">
    <property type="nucleotide sequence ID" value="NZ_VLNY01000010.1"/>
</dbReference>
<dbReference type="InterPro" id="IPR050482">
    <property type="entry name" value="Sensor_HK_TwoCompSys"/>
</dbReference>
<feature type="domain" description="DUF7134" evidence="12">
    <location>
        <begin position="6"/>
        <end position="155"/>
    </location>
</feature>
<comment type="caution">
    <text evidence="13">The sequence shown here is derived from an EMBL/GenBank/DDBJ whole genome shotgun (WGS) entry which is preliminary data.</text>
</comment>
<feature type="transmembrane region" description="Helical" evidence="9">
    <location>
        <begin position="108"/>
        <end position="127"/>
    </location>
</feature>
<dbReference type="GO" id="GO:0000155">
    <property type="term" value="F:phosphorelay sensor kinase activity"/>
    <property type="evidence" value="ECO:0007669"/>
    <property type="project" value="InterPro"/>
</dbReference>
<feature type="transmembrane region" description="Helical" evidence="9">
    <location>
        <begin position="36"/>
        <end position="53"/>
    </location>
</feature>
<feature type="transmembrane region" description="Helical" evidence="9">
    <location>
        <begin position="12"/>
        <end position="30"/>
    </location>
</feature>
<feature type="domain" description="Histidine kinase/HSP90-like ATPase" evidence="10">
    <location>
        <begin position="293"/>
        <end position="387"/>
    </location>
</feature>
<feature type="transmembrane region" description="Helical" evidence="9">
    <location>
        <begin position="60"/>
        <end position="79"/>
    </location>
</feature>
<evidence type="ECO:0000256" key="7">
    <source>
        <dbReference type="ARBA" id="ARBA00022840"/>
    </source>
</evidence>
<protein>
    <recommendedName>
        <fullName evidence="2">histidine kinase</fullName>
        <ecNumber evidence="2">2.7.13.3</ecNumber>
    </recommendedName>
</protein>
<dbReference type="SUPFAM" id="SSF55874">
    <property type="entry name" value="ATPase domain of HSP90 chaperone/DNA topoisomerase II/histidine kinase"/>
    <property type="match status" value="1"/>
</dbReference>
<evidence type="ECO:0000313" key="14">
    <source>
        <dbReference type="Proteomes" id="UP000322244"/>
    </source>
</evidence>
<dbReference type="Gene3D" id="3.30.565.10">
    <property type="entry name" value="Histidine kinase-like ATPase, C-terminal domain"/>
    <property type="match status" value="1"/>
</dbReference>
<keyword evidence="5" id="KW-0547">Nucleotide-binding</keyword>
<dbReference type="PANTHER" id="PTHR24421">
    <property type="entry name" value="NITRATE/NITRITE SENSOR PROTEIN NARX-RELATED"/>
    <property type="match status" value="1"/>
</dbReference>
<keyword evidence="8" id="KW-0902">Two-component regulatory system</keyword>
<dbReference type="AlphaFoldDB" id="A0A5A7S8S2"/>
<keyword evidence="6 13" id="KW-0418">Kinase</keyword>
<dbReference type="Pfam" id="PF07730">
    <property type="entry name" value="HisKA_3"/>
    <property type="match status" value="1"/>
</dbReference>
<keyword evidence="9" id="KW-0812">Transmembrane</keyword>
<dbReference type="GO" id="GO:0005524">
    <property type="term" value="F:ATP binding"/>
    <property type="evidence" value="ECO:0007669"/>
    <property type="project" value="UniProtKB-KW"/>
</dbReference>
<dbReference type="GO" id="GO:0016020">
    <property type="term" value="C:membrane"/>
    <property type="evidence" value="ECO:0007669"/>
    <property type="project" value="InterPro"/>
</dbReference>
<evidence type="ECO:0000259" key="12">
    <source>
        <dbReference type="Pfam" id="PF23539"/>
    </source>
</evidence>
<evidence type="ECO:0000259" key="10">
    <source>
        <dbReference type="Pfam" id="PF02518"/>
    </source>
</evidence>
<evidence type="ECO:0000313" key="13">
    <source>
        <dbReference type="EMBL" id="KAA0021317.1"/>
    </source>
</evidence>
<dbReference type="Pfam" id="PF02518">
    <property type="entry name" value="HATPase_c"/>
    <property type="match status" value="1"/>
</dbReference>